<sequence>MITKSLKKVYWVFSQSLFSEKREREREREKREREREREIHFSRSVCSAINMRYTDVFRTRQNIWERPKRQKSTNKWQGWLSLTNCLNFRYHSLQNFSGFHSTYLKIFERDS</sequence>
<dbReference type="Proteomes" id="UP000018745">
    <property type="component" value="Chromosome"/>
</dbReference>
<protein>
    <submittedName>
        <fullName evidence="1">Uncharacterized protein</fullName>
    </submittedName>
</protein>
<name>A0ABM5P258_9MOLU</name>
<keyword evidence="2" id="KW-1185">Reference proteome</keyword>
<evidence type="ECO:0000313" key="2">
    <source>
        <dbReference type="Proteomes" id="UP000018745"/>
    </source>
</evidence>
<proteinExistence type="predicted"/>
<accession>A0ABM5P258</accession>
<organism evidence="1 2">
    <name type="scientific">Mycoplasma ovis str. Michigan</name>
    <dbReference type="NCBI Taxonomy" id="1415773"/>
    <lineage>
        <taxon>Bacteria</taxon>
        <taxon>Bacillati</taxon>
        <taxon>Mycoplasmatota</taxon>
        <taxon>Mollicutes</taxon>
        <taxon>Mycoplasmataceae</taxon>
        <taxon>Mycoplasma</taxon>
    </lineage>
</organism>
<evidence type="ECO:0000313" key="1">
    <source>
        <dbReference type="EMBL" id="AHC40359.1"/>
    </source>
</evidence>
<reference evidence="1 2" key="1">
    <citation type="journal article" date="2014" name="Genome Announc.">
        <title>Complete Genome Sequence of Mycoplasma ovis Strain Michigan, a Hemoplasma of Sheep with Two Distinct 16S rRNA Genes.</title>
        <authorList>
            <person name="Deshuillers P.L."/>
            <person name="Santos A.P."/>
            <person name="do Nascimento N.C."/>
            <person name="Hampel J.A."/>
            <person name="Bergin I.L."/>
            <person name="Dyson M.C."/>
            <person name="Messick J.B."/>
        </authorList>
    </citation>
    <scope>NUCLEOTIDE SEQUENCE [LARGE SCALE GENOMIC DNA]</scope>
    <source>
        <strain evidence="1 2">Michigan</strain>
    </source>
</reference>
<gene>
    <name evidence="1" type="ORF">OVS_02805</name>
</gene>
<dbReference type="EMBL" id="CP006935">
    <property type="protein sequence ID" value="AHC40359.1"/>
    <property type="molecule type" value="Genomic_DNA"/>
</dbReference>